<dbReference type="GeneTree" id="ENSGT00390000008859"/>
<accession>A0A8C6GC51</accession>
<dbReference type="GO" id="GO:0000287">
    <property type="term" value="F:magnesium ion binding"/>
    <property type="evidence" value="ECO:0007669"/>
    <property type="project" value="InterPro"/>
</dbReference>
<keyword evidence="9" id="KW-0067">ATP-binding</keyword>
<reference evidence="16" key="1">
    <citation type="submission" date="2025-08" db="UniProtKB">
        <authorList>
            <consortium name="Ensembl"/>
        </authorList>
    </citation>
    <scope>IDENTIFICATION</scope>
</reference>
<evidence type="ECO:0000256" key="2">
    <source>
        <dbReference type="ARBA" id="ARBA00004997"/>
    </source>
</evidence>
<dbReference type="GO" id="GO:0016301">
    <property type="term" value="F:kinase activity"/>
    <property type="evidence" value="ECO:0007669"/>
    <property type="project" value="UniProtKB-KW"/>
</dbReference>
<comment type="catalytic activity">
    <reaction evidence="13">
        <text>pyruvate + ATP = phosphoenolpyruvate + ADP + H(+)</text>
        <dbReference type="Rhea" id="RHEA:18157"/>
        <dbReference type="ChEBI" id="CHEBI:15361"/>
        <dbReference type="ChEBI" id="CHEBI:15378"/>
        <dbReference type="ChEBI" id="CHEBI:30616"/>
        <dbReference type="ChEBI" id="CHEBI:58702"/>
        <dbReference type="ChEBI" id="CHEBI:456216"/>
        <dbReference type="EC" id="2.7.1.40"/>
    </reaction>
</comment>
<dbReference type="InterPro" id="IPR040442">
    <property type="entry name" value="Pyrv_kinase-like_dom_sf"/>
</dbReference>
<proteinExistence type="inferred from homology"/>
<dbReference type="UniPathway" id="UPA00109">
    <property type="reaction ID" value="UER00188"/>
</dbReference>
<evidence type="ECO:0000313" key="16">
    <source>
        <dbReference type="Ensembl" id="ENSMSIP00000003949.1"/>
    </source>
</evidence>
<evidence type="ECO:0000256" key="13">
    <source>
        <dbReference type="RuleBase" id="RU000504"/>
    </source>
</evidence>
<dbReference type="GO" id="GO:0004743">
    <property type="term" value="F:pyruvate kinase activity"/>
    <property type="evidence" value="ECO:0007669"/>
    <property type="project" value="UniProtKB-EC"/>
</dbReference>
<evidence type="ECO:0000256" key="6">
    <source>
        <dbReference type="ARBA" id="ARBA00022723"/>
    </source>
</evidence>
<keyword evidence="14" id="KW-0732">Signal</keyword>
<dbReference type="SUPFAM" id="SSF51621">
    <property type="entry name" value="Phosphoenolpyruvate/pyruvate domain"/>
    <property type="match status" value="1"/>
</dbReference>
<keyword evidence="8 13" id="KW-0418">Kinase</keyword>
<protein>
    <recommendedName>
        <fullName evidence="4 13">Pyruvate kinase</fullName>
        <ecNumber evidence="4 13">2.7.1.40</ecNumber>
    </recommendedName>
</protein>
<evidence type="ECO:0000256" key="11">
    <source>
        <dbReference type="ARBA" id="ARBA00023152"/>
    </source>
</evidence>
<organism evidence="16 17">
    <name type="scientific">Mus spicilegus</name>
    <name type="common">Mound-building mouse</name>
    <dbReference type="NCBI Taxonomy" id="10103"/>
    <lineage>
        <taxon>Eukaryota</taxon>
        <taxon>Metazoa</taxon>
        <taxon>Chordata</taxon>
        <taxon>Craniata</taxon>
        <taxon>Vertebrata</taxon>
        <taxon>Euteleostomi</taxon>
        <taxon>Mammalia</taxon>
        <taxon>Eutheria</taxon>
        <taxon>Euarchontoglires</taxon>
        <taxon>Glires</taxon>
        <taxon>Rodentia</taxon>
        <taxon>Myomorpha</taxon>
        <taxon>Muroidea</taxon>
        <taxon>Muridae</taxon>
        <taxon>Murinae</taxon>
        <taxon>Mus</taxon>
        <taxon>Mus</taxon>
    </lineage>
</organism>
<reference evidence="16" key="2">
    <citation type="submission" date="2025-09" db="UniProtKB">
        <authorList>
            <consortium name="Ensembl"/>
        </authorList>
    </citation>
    <scope>IDENTIFICATION</scope>
</reference>
<dbReference type="AlphaFoldDB" id="A0A8C6GC51"/>
<evidence type="ECO:0000256" key="5">
    <source>
        <dbReference type="ARBA" id="ARBA00022679"/>
    </source>
</evidence>
<keyword evidence="7" id="KW-0547">Nucleotide-binding</keyword>
<evidence type="ECO:0000256" key="12">
    <source>
        <dbReference type="ARBA" id="ARBA00023317"/>
    </source>
</evidence>
<dbReference type="PANTHER" id="PTHR11817">
    <property type="entry name" value="PYRUVATE KINASE"/>
    <property type="match status" value="1"/>
</dbReference>
<keyword evidence="12" id="KW-0670">Pyruvate</keyword>
<evidence type="ECO:0000256" key="9">
    <source>
        <dbReference type="ARBA" id="ARBA00022840"/>
    </source>
</evidence>
<name>A0A8C6GC51_MUSSI</name>
<feature type="signal peptide" evidence="14">
    <location>
        <begin position="1"/>
        <end position="20"/>
    </location>
</feature>
<evidence type="ECO:0000256" key="14">
    <source>
        <dbReference type="SAM" id="SignalP"/>
    </source>
</evidence>
<evidence type="ECO:0000256" key="1">
    <source>
        <dbReference type="ARBA" id="ARBA00001958"/>
    </source>
</evidence>
<dbReference type="InterPro" id="IPR015813">
    <property type="entry name" value="Pyrv/PenolPyrv_kinase-like_dom"/>
</dbReference>
<evidence type="ECO:0000256" key="3">
    <source>
        <dbReference type="ARBA" id="ARBA00008663"/>
    </source>
</evidence>
<evidence type="ECO:0000256" key="10">
    <source>
        <dbReference type="ARBA" id="ARBA00022842"/>
    </source>
</evidence>
<evidence type="ECO:0000256" key="8">
    <source>
        <dbReference type="ARBA" id="ARBA00022777"/>
    </source>
</evidence>
<dbReference type="PRINTS" id="PR01050">
    <property type="entry name" value="PYRUVTKNASE"/>
</dbReference>
<evidence type="ECO:0000256" key="7">
    <source>
        <dbReference type="ARBA" id="ARBA00022741"/>
    </source>
</evidence>
<comment type="pathway">
    <text evidence="2 13">Carbohydrate degradation; glycolysis; pyruvate from D-glyceraldehyde 3-phosphate: step 5/5.</text>
</comment>
<comment type="cofactor">
    <cofactor evidence="1">
        <name>K(+)</name>
        <dbReference type="ChEBI" id="CHEBI:29103"/>
    </cofactor>
</comment>
<feature type="chain" id="PRO_5034844317" description="Pyruvate kinase" evidence="14">
    <location>
        <begin position="21"/>
        <end position="180"/>
    </location>
</feature>
<comment type="similarity">
    <text evidence="3 13">Belongs to the pyruvate kinase family.</text>
</comment>
<dbReference type="Gene3D" id="3.20.20.60">
    <property type="entry name" value="Phosphoenolpyruvate-binding domains"/>
    <property type="match status" value="1"/>
</dbReference>
<sequence length="180" mass="19668">MGSDALFWLLASFICKAADVHEVRKVLGEKGKNINIISKIENHEGVRRFDEILEASDGMMVARGDLGIEILAEKVFLAQKTMNGRCNQAGKLVKCATQMLESIVKNPRPTRAEGSDVANAVLDGADGIVLSRETSKGDYPPEGTLHFAPCILQSLQACCYSAHLNVNKQQLQQNNNNNNN</sequence>
<dbReference type="Proteomes" id="UP000694415">
    <property type="component" value="Unplaced"/>
</dbReference>
<dbReference type="GO" id="GO:0005524">
    <property type="term" value="F:ATP binding"/>
    <property type="evidence" value="ECO:0007669"/>
    <property type="project" value="UniProtKB-KW"/>
</dbReference>
<keyword evidence="6" id="KW-0479">Metal-binding</keyword>
<evidence type="ECO:0000256" key="4">
    <source>
        <dbReference type="ARBA" id="ARBA00012142"/>
    </source>
</evidence>
<dbReference type="InterPro" id="IPR001697">
    <property type="entry name" value="Pyr_Knase"/>
</dbReference>
<dbReference type="PROSITE" id="PS00110">
    <property type="entry name" value="PYRUVATE_KINASE"/>
    <property type="match status" value="1"/>
</dbReference>
<keyword evidence="10 13" id="KW-0460">Magnesium</keyword>
<dbReference type="InterPro" id="IPR018209">
    <property type="entry name" value="Pyrv_Knase_AS"/>
</dbReference>
<keyword evidence="5 13" id="KW-0808">Transferase</keyword>
<keyword evidence="11 13" id="KW-0324">Glycolysis</keyword>
<evidence type="ECO:0000259" key="15">
    <source>
        <dbReference type="Pfam" id="PF00224"/>
    </source>
</evidence>
<feature type="domain" description="Pyruvate kinase barrel" evidence="15">
    <location>
        <begin position="9"/>
        <end position="142"/>
    </location>
</feature>
<dbReference type="InterPro" id="IPR015793">
    <property type="entry name" value="Pyrv_Knase_brl"/>
</dbReference>
<dbReference type="Pfam" id="PF00224">
    <property type="entry name" value="PK"/>
    <property type="match status" value="1"/>
</dbReference>
<dbReference type="GO" id="GO:0030955">
    <property type="term" value="F:potassium ion binding"/>
    <property type="evidence" value="ECO:0007669"/>
    <property type="project" value="InterPro"/>
</dbReference>
<evidence type="ECO:0000313" key="17">
    <source>
        <dbReference type="Proteomes" id="UP000694415"/>
    </source>
</evidence>
<keyword evidence="17" id="KW-1185">Reference proteome</keyword>
<dbReference type="Ensembl" id="ENSMSIT00000005012.1">
    <property type="protein sequence ID" value="ENSMSIP00000003949.1"/>
    <property type="gene ID" value="ENSMSIG00000003640.1"/>
</dbReference>
<dbReference type="EC" id="2.7.1.40" evidence="4 13"/>